<feature type="transmembrane region" description="Helical" evidence="1">
    <location>
        <begin position="12"/>
        <end position="41"/>
    </location>
</feature>
<feature type="transmembrane region" description="Helical" evidence="1">
    <location>
        <begin position="148"/>
        <end position="166"/>
    </location>
</feature>
<feature type="transmembrane region" description="Helical" evidence="1">
    <location>
        <begin position="53"/>
        <end position="70"/>
    </location>
</feature>
<feature type="transmembrane region" description="Helical" evidence="1">
    <location>
        <begin position="235"/>
        <end position="254"/>
    </location>
</feature>
<evidence type="ECO:0000256" key="1">
    <source>
        <dbReference type="SAM" id="Phobius"/>
    </source>
</evidence>
<dbReference type="AlphaFoldDB" id="A0AAD7J8F7"/>
<feature type="transmembrane region" description="Helical" evidence="1">
    <location>
        <begin position="205"/>
        <end position="223"/>
    </location>
</feature>
<keyword evidence="1" id="KW-0812">Transmembrane</keyword>
<evidence type="ECO:0000313" key="2">
    <source>
        <dbReference type="EMBL" id="KAJ7758341.1"/>
    </source>
</evidence>
<reference evidence="2" key="1">
    <citation type="submission" date="2023-03" db="EMBL/GenBank/DDBJ databases">
        <title>Massive genome expansion in bonnet fungi (Mycena s.s.) driven by repeated elements and novel gene families across ecological guilds.</title>
        <authorList>
            <consortium name="Lawrence Berkeley National Laboratory"/>
            <person name="Harder C.B."/>
            <person name="Miyauchi S."/>
            <person name="Viragh M."/>
            <person name="Kuo A."/>
            <person name="Thoen E."/>
            <person name="Andreopoulos B."/>
            <person name="Lu D."/>
            <person name="Skrede I."/>
            <person name="Drula E."/>
            <person name="Henrissat B."/>
            <person name="Morin E."/>
            <person name="Kohler A."/>
            <person name="Barry K."/>
            <person name="LaButti K."/>
            <person name="Morin E."/>
            <person name="Salamov A."/>
            <person name="Lipzen A."/>
            <person name="Mereny Z."/>
            <person name="Hegedus B."/>
            <person name="Baldrian P."/>
            <person name="Stursova M."/>
            <person name="Weitz H."/>
            <person name="Taylor A."/>
            <person name="Grigoriev I.V."/>
            <person name="Nagy L.G."/>
            <person name="Martin F."/>
            <person name="Kauserud H."/>
        </authorList>
    </citation>
    <scope>NUCLEOTIDE SEQUENCE</scope>
    <source>
        <strain evidence="2">CBHHK182m</strain>
    </source>
</reference>
<protein>
    <submittedName>
        <fullName evidence="2">Uncharacterized protein</fullName>
    </submittedName>
</protein>
<dbReference type="EMBL" id="JARKIB010000042">
    <property type="protein sequence ID" value="KAJ7758341.1"/>
    <property type="molecule type" value="Genomic_DNA"/>
</dbReference>
<keyword evidence="1" id="KW-0472">Membrane</keyword>
<dbReference type="Proteomes" id="UP001215598">
    <property type="component" value="Unassembled WGS sequence"/>
</dbReference>
<sequence length="259" mass="28049">MVPCLRTVGWGLALLPVVFIVCALASIVSDGVEIALLYLLPERRGAGASGVPFRYKMTSLLGVFALSFWVNDLQYREASNNGGIAGGLYFVLHFAQQRSEVPQTFVVRVYLETIKGSVIALCGHATFVIVAPLLTTTPGKYFSSLHKAPLVGAMGGFLAICVYHLFMESPSDSDKKQATLRHIDEQDKLIHMSWPSCAKLFATNIFFRAYSGAIWLGLVGVLATKLVGKSDMLDIAQSICVGVVGGALMGFNGIRLELW</sequence>
<organism evidence="2 3">
    <name type="scientific">Mycena metata</name>
    <dbReference type="NCBI Taxonomy" id="1033252"/>
    <lineage>
        <taxon>Eukaryota</taxon>
        <taxon>Fungi</taxon>
        <taxon>Dikarya</taxon>
        <taxon>Basidiomycota</taxon>
        <taxon>Agaricomycotina</taxon>
        <taxon>Agaricomycetes</taxon>
        <taxon>Agaricomycetidae</taxon>
        <taxon>Agaricales</taxon>
        <taxon>Marasmiineae</taxon>
        <taxon>Mycenaceae</taxon>
        <taxon>Mycena</taxon>
    </lineage>
</organism>
<proteinExistence type="predicted"/>
<keyword evidence="3" id="KW-1185">Reference proteome</keyword>
<feature type="transmembrane region" description="Helical" evidence="1">
    <location>
        <begin position="118"/>
        <end position="136"/>
    </location>
</feature>
<name>A0AAD7J8F7_9AGAR</name>
<evidence type="ECO:0000313" key="3">
    <source>
        <dbReference type="Proteomes" id="UP001215598"/>
    </source>
</evidence>
<keyword evidence="1" id="KW-1133">Transmembrane helix</keyword>
<comment type="caution">
    <text evidence="2">The sequence shown here is derived from an EMBL/GenBank/DDBJ whole genome shotgun (WGS) entry which is preliminary data.</text>
</comment>
<gene>
    <name evidence="2" type="ORF">B0H16DRAFT_1720946</name>
</gene>
<accession>A0AAD7J8F7</accession>